<gene>
    <name evidence="1" type="ORF">BO86DRAFT_391614</name>
</gene>
<reference evidence="1 2" key="1">
    <citation type="submission" date="2018-02" db="EMBL/GenBank/DDBJ databases">
        <title>The genomes of Aspergillus section Nigri reveals drivers in fungal speciation.</title>
        <authorList>
            <consortium name="DOE Joint Genome Institute"/>
            <person name="Vesth T.C."/>
            <person name="Nybo J."/>
            <person name="Theobald S."/>
            <person name="Brandl J."/>
            <person name="Frisvad J.C."/>
            <person name="Nielsen K.F."/>
            <person name="Lyhne E.K."/>
            <person name="Kogle M.E."/>
            <person name="Kuo A."/>
            <person name="Riley R."/>
            <person name="Clum A."/>
            <person name="Nolan M."/>
            <person name="Lipzen A."/>
            <person name="Salamov A."/>
            <person name="Henrissat B."/>
            <person name="Wiebenga A."/>
            <person name="De vries R.P."/>
            <person name="Grigoriev I.V."/>
            <person name="Mortensen U.H."/>
            <person name="Andersen M.R."/>
            <person name="Baker S.E."/>
        </authorList>
    </citation>
    <scope>NUCLEOTIDE SEQUENCE [LARGE SCALE GENOMIC DNA]</scope>
    <source>
        <strain evidence="1 2">CBS 114.51</strain>
    </source>
</reference>
<evidence type="ECO:0000313" key="1">
    <source>
        <dbReference type="EMBL" id="RAH78736.1"/>
    </source>
</evidence>
<evidence type="ECO:0000313" key="2">
    <source>
        <dbReference type="Proteomes" id="UP000249497"/>
    </source>
</evidence>
<dbReference type="OrthoDB" id="10517323at2759"/>
<dbReference type="GeneID" id="37176328"/>
<sequence length="84" mass="9656">MVCASALPLPFFVVIRCESRSLRLHIKKVFSVRSTAPAKFKFKFKGRAIGKPASHGHSRKDAPLFFFLDPKKAPVEKEWIAIWW</sequence>
<name>A0A8T8WSD0_ASPJA</name>
<dbReference type="AlphaFoldDB" id="A0A8T8WSD0"/>
<protein>
    <submittedName>
        <fullName evidence="1">Uncharacterized protein</fullName>
    </submittedName>
</protein>
<proteinExistence type="predicted"/>
<accession>A0A8T8WSD0</accession>
<dbReference type="Proteomes" id="UP000249497">
    <property type="component" value="Unassembled WGS sequence"/>
</dbReference>
<organism evidence="1 2">
    <name type="scientific">Aspergillus japonicus CBS 114.51</name>
    <dbReference type="NCBI Taxonomy" id="1448312"/>
    <lineage>
        <taxon>Eukaryota</taxon>
        <taxon>Fungi</taxon>
        <taxon>Dikarya</taxon>
        <taxon>Ascomycota</taxon>
        <taxon>Pezizomycotina</taxon>
        <taxon>Eurotiomycetes</taxon>
        <taxon>Eurotiomycetidae</taxon>
        <taxon>Eurotiales</taxon>
        <taxon>Aspergillaceae</taxon>
        <taxon>Aspergillus</taxon>
        <taxon>Aspergillus subgen. Circumdati</taxon>
    </lineage>
</organism>
<keyword evidence="2" id="KW-1185">Reference proteome</keyword>
<dbReference type="RefSeq" id="XP_025524630.1">
    <property type="nucleotide sequence ID" value="XM_025672636.1"/>
</dbReference>
<dbReference type="EMBL" id="KZ824823">
    <property type="protein sequence ID" value="RAH78736.1"/>
    <property type="molecule type" value="Genomic_DNA"/>
</dbReference>